<keyword evidence="1" id="KW-0732">Signal</keyword>
<gene>
    <name evidence="2" type="ORF">HUW51_20990</name>
</gene>
<reference evidence="2 3" key="1">
    <citation type="journal article" date="2018" name="Int. J. Syst. Evol. Microbiol.">
        <title>Adhaeribacter swui sp. nov., isolated from wet mud.</title>
        <authorList>
            <person name="Kim D.U."/>
            <person name="Kim K.W."/>
            <person name="Kang M.S."/>
            <person name="Kim J.Y."/>
            <person name="Jang J.H."/>
            <person name="Kim M.K."/>
        </authorList>
    </citation>
    <scope>NUCLEOTIDE SEQUENCE [LARGE SCALE GENOMIC DNA]</scope>
    <source>
        <strain evidence="2 3">KCTC 52873</strain>
    </source>
</reference>
<evidence type="ECO:0000256" key="1">
    <source>
        <dbReference type="SAM" id="SignalP"/>
    </source>
</evidence>
<name>A0A7G7GD38_9BACT</name>
<dbReference type="RefSeq" id="WP_185271562.1">
    <property type="nucleotide sequence ID" value="NZ_CP055156.1"/>
</dbReference>
<proteinExistence type="predicted"/>
<feature type="chain" id="PRO_5028822178" evidence="1">
    <location>
        <begin position="23"/>
        <end position="293"/>
    </location>
</feature>
<dbReference type="Proteomes" id="UP000515237">
    <property type="component" value="Chromosome"/>
</dbReference>
<dbReference type="InterPro" id="IPR021314">
    <property type="entry name" value="DUF2911"/>
</dbReference>
<dbReference type="EMBL" id="CP055156">
    <property type="protein sequence ID" value="QNF35072.1"/>
    <property type="molecule type" value="Genomic_DNA"/>
</dbReference>
<evidence type="ECO:0000313" key="2">
    <source>
        <dbReference type="EMBL" id="QNF35072.1"/>
    </source>
</evidence>
<dbReference type="Gene3D" id="1.25.40.10">
    <property type="entry name" value="Tetratricopeptide repeat domain"/>
    <property type="match status" value="1"/>
</dbReference>
<dbReference type="KEGG" id="aswu:HUW51_20990"/>
<protein>
    <submittedName>
        <fullName evidence="2">DUF2911 domain-containing protein</fullName>
    </submittedName>
</protein>
<dbReference type="InterPro" id="IPR011990">
    <property type="entry name" value="TPR-like_helical_dom_sf"/>
</dbReference>
<keyword evidence="3" id="KW-1185">Reference proteome</keyword>
<organism evidence="2 3">
    <name type="scientific">Adhaeribacter swui</name>
    <dbReference type="NCBI Taxonomy" id="2086471"/>
    <lineage>
        <taxon>Bacteria</taxon>
        <taxon>Pseudomonadati</taxon>
        <taxon>Bacteroidota</taxon>
        <taxon>Cytophagia</taxon>
        <taxon>Cytophagales</taxon>
        <taxon>Hymenobacteraceae</taxon>
        <taxon>Adhaeribacter</taxon>
    </lineage>
</organism>
<accession>A0A7G7GD38</accession>
<dbReference type="AlphaFoldDB" id="A0A7G7GD38"/>
<feature type="signal peptide" evidence="1">
    <location>
        <begin position="1"/>
        <end position="22"/>
    </location>
</feature>
<evidence type="ECO:0000313" key="3">
    <source>
        <dbReference type="Proteomes" id="UP000515237"/>
    </source>
</evidence>
<dbReference type="Pfam" id="PF11138">
    <property type="entry name" value="DUF2911"/>
    <property type="match status" value="1"/>
</dbReference>
<sequence length="293" mass="33562">MLRTALVSFCFSLLVFTQTVYAQLRLPQPSPAATIVQTIGLTDITVKYHAPGVKNREIWGKLVPYNEVWRTGANEATLITFPDPVTVNGEKVAAGTYSLFTLPEDADSWIFILNKNVGLWGAEGYDAQEDVIRVKAESKEVPFQETFQFAFSNLTQNSGFLNFKWEKKEVSVKIEVDTDAKTLALLQEDLKNAKPGDWQIYAQATSYLIGKNSQHELALEWIDKSLAMNDNFYNNWVKAQLLAQKEEYEGAVDFCKKAMKLGKKTQEEFKKYEPDMEREMSLWKFKRHENLFN</sequence>